<dbReference type="GO" id="GO:0046872">
    <property type="term" value="F:metal ion binding"/>
    <property type="evidence" value="ECO:0007669"/>
    <property type="project" value="UniProtKB-KW"/>
</dbReference>
<evidence type="ECO:0000256" key="5">
    <source>
        <dbReference type="SAM" id="SignalP"/>
    </source>
</evidence>
<organism evidence="7 8">
    <name type="scientific">Parafilimonas terrae</name>
    <dbReference type="NCBI Taxonomy" id="1465490"/>
    <lineage>
        <taxon>Bacteria</taxon>
        <taxon>Pseudomonadati</taxon>
        <taxon>Bacteroidota</taxon>
        <taxon>Chitinophagia</taxon>
        <taxon>Chitinophagales</taxon>
        <taxon>Chitinophagaceae</taxon>
        <taxon>Parafilimonas</taxon>
    </lineage>
</organism>
<evidence type="ECO:0000256" key="1">
    <source>
        <dbReference type="ARBA" id="ARBA00022617"/>
    </source>
</evidence>
<accession>A0A1I5YQK5</accession>
<sequence length="131" mass="13755">MNKRNAIACACIIASALIVQGCSHNKADVDYPGQPGNTCDTVNMRYSVEIKAILDGHCKSCHDGAAITGFDLYDYATISGLALDGNFTYGTLLSAVMHKGGAPEMPKDGAKLSDCDINKITAWVNAGAPDN</sequence>
<dbReference type="EMBL" id="FOXQ01000013">
    <property type="protein sequence ID" value="SFQ46503.1"/>
    <property type="molecule type" value="Genomic_DNA"/>
</dbReference>
<evidence type="ECO:0000313" key="7">
    <source>
        <dbReference type="EMBL" id="SFQ46503.1"/>
    </source>
</evidence>
<dbReference type="InterPro" id="IPR036909">
    <property type="entry name" value="Cyt_c-like_dom_sf"/>
</dbReference>
<dbReference type="GO" id="GO:0020037">
    <property type="term" value="F:heme binding"/>
    <property type="evidence" value="ECO:0007669"/>
    <property type="project" value="InterPro"/>
</dbReference>
<dbReference type="PROSITE" id="PS51007">
    <property type="entry name" value="CYTC"/>
    <property type="match status" value="1"/>
</dbReference>
<evidence type="ECO:0000313" key="8">
    <source>
        <dbReference type="Proteomes" id="UP000199031"/>
    </source>
</evidence>
<dbReference type="STRING" id="1465490.SAMN05444277_113121"/>
<evidence type="ECO:0000256" key="2">
    <source>
        <dbReference type="ARBA" id="ARBA00022723"/>
    </source>
</evidence>
<dbReference type="PROSITE" id="PS51257">
    <property type="entry name" value="PROKAR_LIPOPROTEIN"/>
    <property type="match status" value="1"/>
</dbReference>
<dbReference type="Proteomes" id="UP000199031">
    <property type="component" value="Unassembled WGS sequence"/>
</dbReference>
<feature type="domain" description="Cytochrome c" evidence="6">
    <location>
        <begin position="45"/>
        <end position="128"/>
    </location>
</feature>
<protein>
    <recommendedName>
        <fullName evidence="6">Cytochrome c domain-containing protein</fullName>
    </recommendedName>
</protein>
<keyword evidence="5" id="KW-0732">Signal</keyword>
<keyword evidence="1 4" id="KW-0349">Heme</keyword>
<feature type="signal peptide" evidence="5">
    <location>
        <begin position="1"/>
        <end position="21"/>
    </location>
</feature>
<dbReference type="SUPFAM" id="SSF46626">
    <property type="entry name" value="Cytochrome c"/>
    <property type="match status" value="1"/>
</dbReference>
<proteinExistence type="predicted"/>
<dbReference type="RefSeq" id="WP_090661967.1">
    <property type="nucleotide sequence ID" value="NZ_FOXQ01000013.1"/>
</dbReference>
<keyword evidence="2 4" id="KW-0479">Metal-binding</keyword>
<feature type="chain" id="PRO_5011590188" description="Cytochrome c domain-containing protein" evidence="5">
    <location>
        <begin position="22"/>
        <end position="131"/>
    </location>
</feature>
<evidence type="ECO:0000256" key="4">
    <source>
        <dbReference type="PROSITE-ProRule" id="PRU00433"/>
    </source>
</evidence>
<dbReference type="InterPro" id="IPR009056">
    <property type="entry name" value="Cyt_c-like_dom"/>
</dbReference>
<dbReference type="GO" id="GO:0009055">
    <property type="term" value="F:electron transfer activity"/>
    <property type="evidence" value="ECO:0007669"/>
    <property type="project" value="InterPro"/>
</dbReference>
<dbReference type="OrthoDB" id="1524066at2"/>
<gene>
    <name evidence="7" type="ORF">SAMN05444277_113121</name>
</gene>
<evidence type="ECO:0000256" key="3">
    <source>
        <dbReference type="ARBA" id="ARBA00023004"/>
    </source>
</evidence>
<evidence type="ECO:0000259" key="6">
    <source>
        <dbReference type="PROSITE" id="PS51007"/>
    </source>
</evidence>
<keyword evidence="3 4" id="KW-0408">Iron</keyword>
<keyword evidence="8" id="KW-1185">Reference proteome</keyword>
<dbReference type="AlphaFoldDB" id="A0A1I5YQK5"/>
<name>A0A1I5YQK5_9BACT</name>
<reference evidence="7 8" key="1">
    <citation type="submission" date="2016-10" db="EMBL/GenBank/DDBJ databases">
        <authorList>
            <person name="de Groot N.N."/>
        </authorList>
    </citation>
    <scope>NUCLEOTIDE SEQUENCE [LARGE SCALE GENOMIC DNA]</scope>
    <source>
        <strain evidence="7 8">DSM 28286</strain>
    </source>
</reference>